<dbReference type="PANTHER" id="PTHR38503">
    <property type="entry name" value="SMALL INTEGRAL MEMBRANE PROTEIN 1"/>
    <property type="match status" value="1"/>
</dbReference>
<dbReference type="InterPro" id="IPR031744">
    <property type="entry name" value="SMIM1"/>
</dbReference>
<proteinExistence type="predicted"/>
<sequence length="37" mass="4138">MQPQESHVHYSRWEDGSRDGVSLGAVSSTEEASCCRR</sequence>
<dbReference type="AlphaFoldDB" id="A0A2J8URR6"/>
<evidence type="ECO:0000256" key="1">
    <source>
        <dbReference type="SAM" id="MobiDB-lite"/>
    </source>
</evidence>
<evidence type="ECO:0000313" key="2">
    <source>
        <dbReference type="EMBL" id="PNJ47943.1"/>
    </source>
</evidence>
<feature type="compositionally biased region" description="Basic and acidic residues" evidence="1">
    <location>
        <begin position="1"/>
        <end position="18"/>
    </location>
</feature>
<dbReference type="EMBL" id="NDHI03003447">
    <property type="protein sequence ID" value="PNJ47943.1"/>
    <property type="molecule type" value="Genomic_DNA"/>
</dbReference>
<reference evidence="2" key="1">
    <citation type="submission" date="2017-12" db="EMBL/GenBank/DDBJ databases">
        <title>High-resolution comparative analysis of great ape genomes.</title>
        <authorList>
            <person name="Pollen A."/>
            <person name="Hastie A."/>
            <person name="Hormozdiari F."/>
            <person name="Dougherty M."/>
            <person name="Liu R."/>
            <person name="Chaisson M."/>
            <person name="Hoppe E."/>
            <person name="Hill C."/>
            <person name="Pang A."/>
            <person name="Hillier L."/>
            <person name="Baker C."/>
            <person name="Armstrong J."/>
            <person name="Shendure J."/>
            <person name="Paten B."/>
            <person name="Wilson R."/>
            <person name="Chao H."/>
            <person name="Schneider V."/>
            <person name="Ventura M."/>
            <person name="Kronenberg Z."/>
            <person name="Murali S."/>
            <person name="Gordon D."/>
            <person name="Cantsilieris S."/>
            <person name="Munson K."/>
            <person name="Nelson B."/>
            <person name="Raja A."/>
            <person name="Underwood J."/>
            <person name="Diekhans M."/>
            <person name="Fiddes I."/>
            <person name="Haussler D."/>
            <person name="Eichler E."/>
        </authorList>
    </citation>
    <scope>NUCLEOTIDE SEQUENCE [LARGE SCALE GENOMIC DNA]</scope>
    <source>
        <strain evidence="2">Susie</strain>
    </source>
</reference>
<protein>
    <submittedName>
        <fullName evidence="2">SMIM1 isoform 2</fullName>
    </submittedName>
</protein>
<dbReference type="Pfam" id="PF15875">
    <property type="entry name" value="DUF4731"/>
    <property type="match status" value="1"/>
</dbReference>
<organism evidence="2">
    <name type="scientific">Pongo abelii</name>
    <name type="common">Sumatran orangutan</name>
    <name type="synonym">Pongo pygmaeus abelii</name>
    <dbReference type="NCBI Taxonomy" id="9601"/>
    <lineage>
        <taxon>Eukaryota</taxon>
        <taxon>Metazoa</taxon>
        <taxon>Chordata</taxon>
        <taxon>Craniata</taxon>
        <taxon>Vertebrata</taxon>
        <taxon>Euteleostomi</taxon>
        <taxon>Mammalia</taxon>
        <taxon>Eutheria</taxon>
        <taxon>Euarchontoglires</taxon>
        <taxon>Primates</taxon>
        <taxon>Haplorrhini</taxon>
        <taxon>Catarrhini</taxon>
        <taxon>Hominidae</taxon>
        <taxon>Pongo</taxon>
    </lineage>
</organism>
<comment type="caution">
    <text evidence="2">The sequence shown here is derived from an EMBL/GenBank/DDBJ whole genome shotgun (WGS) entry which is preliminary data.</text>
</comment>
<dbReference type="PANTHER" id="PTHR38503:SF1">
    <property type="entry name" value="SMALL INTEGRAL MEMBRANE PROTEIN 1"/>
    <property type="match status" value="1"/>
</dbReference>
<name>A0A2J8URR6_PONAB</name>
<gene>
    <name evidence="2" type="ORF">CR201_G0025621</name>
</gene>
<feature type="region of interest" description="Disordered" evidence="1">
    <location>
        <begin position="1"/>
        <end position="37"/>
    </location>
</feature>
<accession>A0A2J8URR6</accession>